<keyword evidence="2" id="KW-0539">Nucleus</keyword>
<organism evidence="4 5">
    <name type="scientific">Quercus rubra</name>
    <name type="common">Northern red oak</name>
    <name type="synonym">Quercus borealis</name>
    <dbReference type="NCBI Taxonomy" id="3512"/>
    <lineage>
        <taxon>Eukaryota</taxon>
        <taxon>Viridiplantae</taxon>
        <taxon>Streptophyta</taxon>
        <taxon>Embryophyta</taxon>
        <taxon>Tracheophyta</taxon>
        <taxon>Spermatophyta</taxon>
        <taxon>Magnoliopsida</taxon>
        <taxon>eudicotyledons</taxon>
        <taxon>Gunneridae</taxon>
        <taxon>Pentapetalae</taxon>
        <taxon>rosids</taxon>
        <taxon>fabids</taxon>
        <taxon>Fagales</taxon>
        <taxon>Fagaceae</taxon>
        <taxon>Quercus</taxon>
    </lineage>
</organism>
<accession>A0AAN7FHF0</accession>
<protein>
    <recommendedName>
        <fullName evidence="3">Fcf2 pre-rRNA processing C-terminal domain-containing protein</fullName>
    </recommendedName>
</protein>
<evidence type="ECO:0000313" key="4">
    <source>
        <dbReference type="EMBL" id="KAK4593992.1"/>
    </source>
</evidence>
<evidence type="ECO:0000256" key="2">
    <source>
        <dbReference type="ARBA" id="ARBA00023242"/>
    </source>
</evidence>
<dbReference type="InterPro" id="IPR014810">
    <property type="entry name" value="Fcf2_C"/>
</dbReference>
<dbReference type="Proteomes" id="UP001324115">
    <property type="component" value="Unassembled WGS sequence"/>
</dbReference>
<dbReference type="PANTHER" id="PTHR21686:SF12">
    <property type="entry name" value="DEOXYNUCLEOTIDYLTRANSFERASE TERMINAL-INTERACTING PROTEIN 2"/>
    <property type="match status" value="1"/>
</dbReference>
<keyword evidence="5" id="KW-1185">Reference proteome</keyword>
<name>A0AAN7FHF0_QUERU</name>
<evidence type="ECO:0000259" key="3">
    <source>
        <dbReference type="Pfam" id="PF08698"/>
    </source>
</evidence>
<reference evidence="4 5" key="1">
    <citation type="journal article" date="2023" name="G3 (Bethesda)">
        <title>A haplotype-resolved chromosome-scale genome for Quercus rubra L. provides insights into the genetics of adaptive traits for red oak species.</title>
        <authorList>
            <person name="Kapoor B."/>
            <person name="Jenkins J."/>
            <person name="Schmutz J."/>
            <person name="Zhebentyayeva T."/>
            <person name="Kuelheim C."/>
            <person name="Coggeshall M."/>
            <person name="Heim C."/>
            <person name="Lasky J.R."/>
            <person name="Leites L."/>
            <person name="Islam-Faridi N."/>
            <person name="Romero-Severson J."/>
            <person name="DeLeo V.L."/>
            <person name="Lucas S.M."/>
            <person name="Lazic D."/>
            <person name="Gailing O."/>
            <person name="Carlson J."/>
            <person name="Staton M."/>
        </authorList>
    </citation>
    <scope>NUCLEOTIDE SEQUENCE [LARGE SCALE GENOMIC DNA]</scope>
    <source>
        <strain evidence="4">Pseudo-F2</strain>
    </source>
</reference>
<comment type="subcellular location">
    <subcellularLocation>
        <location evidence="1">Nucleus</location>
        <location evidence="1">Nucleolus</location>
    </subcellularLocation>
</comment>
<gene>
    <name evidence="4" type="ORF">RGQ29_017888</name>
</gene>
<feature type="domain" description="Fcf2 pre-rRNA processing C-terminal" evidence="3">
    <location>
        <begin position="2"/>
        <end position="45"/>
    </location>
</feature>
<dbReference type="InterPro" id="IPR039883">
    <property type="entry name" value="Fcf2/DNTTIP2"/>
</dbReference>
<dbReference type="GO" id="GO:0003723">
    <property type="term" value="F:RNA binding"/>
    <property type="evidence" value="ECO:0007669"/>
    <property type="project" value="TreeGrafter"/>
</dbReference>
<dbReference type="GO" id="GO:0006396">
    <property type="term" value="P:RNA processing"/>
    <property type="evidence" value="ECO:0007669"/>
    <property type="project" value="TreeGrafter"/>
</dbReference>
<sequence length="79" mass="8811">MYFQIGTVESASDFFTGRLKKEERKGTIASEVLSDLSLADYSKKKKKVLSQCVPYGFIHLHMGIAVAEECFLSTETATE</sequence>
<evidence type="ECO:0000313" key="5">
    <source>
        <dbReference type="Proteomes" id="UP001324115"/>
    </source>
</evidence>
<dbReference type="EMBL" id="JAXUIC010000004">
    <property type="protein sequence ID" value="KAK4593992.1"/>
    <property type="molecule type" value="Genomic_DNA"/>
</dbReference>
<evidence type="ECO:0000256" key="1">
    <source>
        <dbReference type="ARBA" id="ARBA00004604"/>
    </source>
</evidence>
<comment type="caution">
    <text evidence="4">The sequence shown here is derived from an EMBL/GenBank/DDBJ whole genome shotgun (WGS) entry which is preliminary data.</text>
</comment>
<dbReference type="GO" id="GO:0005730">
    <property type="term" value="C:nucleolus"/>
    <property type="evidence" value="ECO:0007669"/>
    <property type="project" value="UniProtKB-SubCell"/>
</dbReference>
<dbReference type="Pfam" id="PF08698">
    <property type="entry name" value="Fcf2"/>
    <property type="match status" value="1"/>
</dbReference>
<dbReference type="PANTHER" id="PTHR21686">
    <property type="entry name" value="DEOXYNUCLEOTIDYLTRANSFERASE TERMINAL-INTERACTING PROTEIN 2"/>
    <property type="match status" value="1"/>
</dbReference>
<proteinExistence type="predicted"/>
<dbReference type="AlphaFoldDB" id="A0AAN7FHF0"/>